<dbReference type="EMBL" id="BAAAYR010000001">
    <property type="protein sequence ID" value="GAA3555737.1"/>
    <property type="molecule type" value="Genomic_DNA"/>
</dbReference>
<dbReference type="Pfam" id="PF13231">
    <property type="entry name" value="PMT_2"/>
    <property type="match status" value="1"/>
</dbReference>
<evidence type="ECO:0000259" key="9">
    <source>
        <dbReference type="Pfam" id="PF13231"/>
    </source>
</evidence>
<evidence type="ECO:0000256" key="6">
    <source>
        <dbReference type="ARBA" id="ARBA00022989"/>
    </source>
</evidence>
<evidence type="ECO:0000256" key="1">
    <source>
        <dbReference type="ARBA" id="ARBA00004651"/>
    </source>
</evidence>
<dbReference type="RefSeq" id="WP_204912078.1">
    <property type="nucleotide sequence ID" value="NZ_BAAAYR010000001.1"/>
</dbReference>
<organism evidence="10 11">
    <name type="scientific">Microlunatus spumicola</name>
    <dbReference type="NCBI Taxonomy" id="81499"/>
    <lineage>
        <taxon>Bacteria</taxon>
        <taxon>Bacillati</taxon>
        <taxon>Actinomycetota</taxon>
        <taxon>Actinomycetes</taxon>
        <taxon>Propionibacteriales</taxon>
        <taxon>Propionibacteriaceae</taxon>
        <taxon>Microlunatus</taxon>
    </lineage>
</organism>
<evidence type="ECO:0000313" key="11">
    <source>
        <dbReference type="Proteomes" id="UP001500767"/>
    </source>
</evidence>
<reference evidence="11" key="1">
    <citation type="journal article" date="2019" name="Int. J. Syst. Evol. Microbiol.">
        <title>The Global Catalogue of Microorganisms (GCM) 10K type strain sequencing project: providing services to taxonomists for standard genome sequencing and annotation.</title>
        <authorList>
            <consortium name="The Broad Institute Genomics Platform"/>
            <consortium name="The Broad Institute Genome Sequencing Center for Infectious Disease"/>
            <person name="Wu L."/>
            <person name="Ma J."/>
        </authorList>
    </citation>
    <scope>NUCLEOTIDE SEQUENCE [LARGE SCALE GENOMIC DNA]</scope>
    <source>
        <strain evidence="11">JCM 16540</strain>
    </source>
</reference>
<feature type="transmembrane region" description="Helical" evidence="8">
    <location>
        <begin position="307"/>
        <end position="329"/>
    </location>
</feature>
<feature type="transmembrane region" description="Helical" evidence="8">
    <location>
        <begin position="189"/>
        <end position="220"/>
    </location>
</feature>
<dbReference type="InterPro" id="IPR038731">
    <property type="entry name" value="RgtA/B/C-like"/>
</dbReference>
<feature type="transmembrane region" description="Helical" evidence="8">
    <location>
        <begin position="368"/>
        <end position="386"/>
    </location>
</feature>
<evidence type="ECO:0000256" key="8">
    <source>
        <dbReference type="SAM" id="Phobius"/>
    </source>
</evidence>
<comment type="subcellular location">
    <subcellularLocation>
        <location evidence="1">Cell membrane</location>
        <topology evidence="1">Multi-pass membrane protein</topology>
    </subcellularLocation>
</comment>
<feature type="transmembrane region" description="Helical" evidence="8">
    <location>
        <begin position="335"/>
        <end position="361"/>
    </location>
</feature>
<keyword evidence="6 8" id="KW-1133">Transmembrane helix</keyword>
<evidence type="ECO:0000313" key="10">
    <source>
        <dbReference type="EMBL" id="GAA3555737.1"/>
    </source>
</evidence>
<evidence type="ECO:0000256" key="5">
    <source>
        <dbReference type="ARBA" id="ARBA00022692"/>
    </source>
</evidence>
<keyword evidence="3" id="KW-0328">Glycosyltransferase</keyword>
<evidence type="ECO:0000256" key="7">
    <source>
        <dbReference type="ARBA" id="ARBA00023136"/>
    </source>
</evidence>
<evidence type="ECO:0000256" key="4">
    <source>
        <dbReference type="ARBA" id="ARBA00022679"/>
    </source>
</evidence>
<protein>
    <submittedName>
        <fullName evidence="10">Glycosyltransferase family 39 protein</fullName>
    </submittedName>
</protein>
<feature type="transmembrane region" description="Helical" evidence="8">
    <location>
        <begin position="138"/>
        <end position="157"/>
    </location>
</feature>
<dbReference type="PANTHER" id="PTHR33908:SF11">
    <property type="entry name" value="MEMBRANE PROTEIN"/>
    <property type="match status" value="1"/>
</dbReference>
<sequence>MTTLQQRPTSPDEQLDRLPVRAPRALLTAVERPDESPRLRAGVVVASVVAMLAVGFWGLDRGSMWLDETATYTVVTRPVHQILAVLDHIDLVHGAYYLLMHVWMLPGGGEVWMRVPSVLAMGVAAAATAGLGTRLAGARTGLVAGLLFAGWPLVSYYAQEGRSYALVTGAVLAATYCLVRALSGGRRRWWWGYGLAIVVATTLNELAVLALTAHAVTVLLSRVGWRVWRWWAVAVLVCGALMVRVTLLSLEQADQVAHTAAIGRSTFVVLQGKFLGTSPWVLTLALGLVVLGVAAELRRWRHHEGGALAAVALPLLLVPVAALLAVSLVHPLFEVRYVLFCVAGLPLLAARGVEVLAALAARATSRTAVGWAVAGLLVAAVSLAQLPDLRHERTVGSRSQDFAGAAAVLRAQAQPGDAVIFLPMSFRLGALAYPEGFAQVDDVALQKTAVRAANLRGTARKPADVRAAMLERDRIWVFGTVNLRVKSTDKAGTNQMAVLDEHFVQERRNVVRGVEVDLYVRKDG</sequence>
<feature type="transmembrane region" description="Helical" evidence="8">
    <location>
        <begin position="41"/>
        <end position="59"/>
    </location>
</feature>
<feature type="transmembrane region" description="Helical" evidence="8">
    <location>
        <begin position="164"/>
        <end position="183"/>
    </location>
</feature>
<feature type="transmembrane region" description="Helical" evidence="8">
    <location>
        <begin position="277"/>
        <end position="295"/>
    </location>
</feature>
<comment type="caution">
    <text evidence="10">The sequence shown here is derived from an EMBL/GenBank/DDBJ whole genome shotgun (WGS) entry which is preliminary data.</text>
</comment>
<keyword evidence="4" id="KW-0808">Transferase</keyword>
<keyword evidence="2" id="KW-1003">Cell membrane</keyword>
<dbReference type="PANTHER" id="PTHR33908">
    <property type="entry name" value="MANNOSYLTRANSFERASE YKCB-RELATED"/>
    <property type="match status" value="1"/>
</dbReference>
<evidence type="ECO:0000256" key="2">
    <source>
        <dbReference type="ARBA" id="ARBA00022475"/>
    </source>
</evidence>
<feature type="transmembrane region" description="Helical" evidence="8">
    <location>
        <begin position="111"/>
        <end position="132"/>
    </location>
</feature>
<feature type="domain" description="Glycosyltransferase RgtA/B/C/D-like" evidence="9">
    <location>
        <begin position="96"/>
        <end position="241"/>
    </location>
</feature>
<dbReference type="Proteomes" id="UP001500767">
    <property type="component" value="Unassembled WGS sequence"/>
</dbReference>
<dbReference type="InterPro" id="IPR050297">
    <property type="entry name" value="LipidA_mod_glycosyltrf_83"/>
</dbReference>
<feature type="transmembrane region" description="Helical" evidence="8">
    <location>
        <begin position="227"/>
        <end position="247"/>
    </location>
</feature>
<keyword evidence="11" id="KW-1185">Reference proteome</keyword>
<keyword evidence="7 8" id="KW-0472">Membrane</keyword>
<accession>A0ABP6WSA5</accession>
<proteinExistence type="predicted"/>
<evidence type="ECO:0000256" key="3">
    <source>
        <dbReference type="ARBA" id="ARBA00022676"/>
    </source>
</evidence>
<gene>
    <name evidence="10" type="ORF">GCM10022197_08650</name>
</gene>
<keyword evidence="5 8" id="KW-0812">Transmembrane</keyword>
<name>A0ABP6WSA5_9ACTN</name>